<keyword evidence="1" id="KW-0732">Signal</keyword>
<organism evidence="2 3">
    <name type="scientific">Dyella tabacisoli</name>
    <dbReference type="NCBI Taxonomy" id="2282381"/>
    <lineage>
        <taxon>Bacteria</taxon>
        <taxon>Pseudomonadati</taxon>
        <taxon>Pseudomonadota</taxon>
        <taxon>Gammaproteobacteria</taxon>
        <taxon>Lysobacterales</taxon>
        <taxon>Rhodanobacteraceae</taxon>
        <taxon>Dyella</taxon>
    </lineage>
</organism>
<evidence type="ECO:0000256" key="1">
    <source>
        <dbReference type="SAM" id="SignalP"/>
    </source>
</evidence>
<comment type="caution">
    <text evidence="2">The sequence shown here is derived from an EMBL/GenBank/DDBJ whole genome shotgun (WGS) entry which is preliminary data.</text>
</comment>
<evidence type="ECO:0000313" key="2">
    <source>
        <dbReference type="EMBL" id="RDD82883.1"/>
    </source>
</evidence>
<dbReference type="OrthoDB" id="5791889at2"/>
<gene>
    <name evidence="2" type="ORF">DVJ77_05045</name>
</gene>
<evidence type="ECO:0000313" key="3">
    <source>
        <dbReference type="Proteomes" id="UP000253782"/>
    </source>
</evidence>
<name>A0A369URF6_9GAMM</name>
<proteinExistence type="predicted"/>
<accession>A0A369URF6</accession>
<dbReference type="Proteomes" id="UP000253782">
    <property type="component" value="Unassembled WGS sequence"/>
</dbReference>
<reference evidence="2 3" key="1">
    <citation type="submission" date="2018-07" db="EMBL/GenBank/DDBJ databases">
        <title>Dyella tabacisoli L4-6T, whole genome shotgun sequence.</title>
        <authorList>
            <person name="Zhou X.-K."/>
            <person name="Li W.-J."/>
            <person name="Duan Y.-Q."/>
        </authorList>
    </citation>
    <scope>NUCLEOTIDE SEQUENCE [LARGE SCALE GENOMIC DNA]</scope>
    <source>
        <strain evidence="2 3">L4-6</strain>
    </source>
</reference>
<dbReference type="EMBL" id="QQAH01000003">
    <property type="protein sequence ID" value="RDD82883.1"/>
    <property type="molecule type" value="Genomic_DNA"/>
</dbReference>
<keyword evidence="3" id="KW-1185">Reference proteome</keyword>
<feature type="signal peptide" evidence="1">
    <location>
        <begin position="1"/>
        <end position="26"/>
    </location>
</feature>
<dbReference type="RefSeq" id="WP_114844396.1">
    <property type="nucleotide sequence ID" value="NZ_JBHSPE010000001.1"/>
</dbReference>
<protein>
    <submittedName>
        <fullName evidence="2">Uncharacterized protein</fullName>
    </submittedName>
</protein>
<sequence length="502" mass="50270">MQMLLRTSLTTLALIGGVWVAGPVQAAAIDIGTLPGGATCETTGINSAHTVIGQCISSHLSQGRTVAVFQKSGDAIPSRLPALVAGKPCNVAAIGDDGTVSGQCEDAAGTRQPVRWTVDGSGSYTALPTALLPYQRPNYDVIVAEGGWGADVNALAGPVNSAGVIVGISESHNGTRHAVLWNPGATAPVRLRKPQLAAGQGAVQSCEPLAINDAVSLTVVGHCKVTTAGATTDIAVSWTAQDGKYFATVLDDLRAGHCIARDVNIVGDVVGACETISGNSNAVLWAANGVLPTVVLRATQSVAVKINNAGVITGSYLTADSYAHAFVGNPRVAPVTDIGTLAGGHNCVAQGLDDNGDVAADCDTATSPRIASFRAASGAGVVASPVSAVASAVRGMSHNGAIAGVFTAADGHARGFRDESPSATATAQAVTTNSASVAQVSLASMAATGFAAGVVEGAGLLYADPYASISQSYKQNPSGLAFFGSAYAAGNPSPVSSEVYTF</sequence>
<feature type="chain" id="PRO_5016720755" evidence="1">
    <location>
        <begin position="27"/>
        <end position="502"/>
    </location>
</feature>
<dbReference type="AlphaFoldDB" id="A0A369URF6"/>